<accession>A0A059XP38</accession>
<sequence>MPIHPPGRPFFRFSGKLRVFTMFAVVFSVFSGCALFDSPPFPKQEVRWADRQILFRDIAHHPESLQGQHVILGGKILNITRKGMVSTIIVKEYPLGKELHPDTEKPSMGIFEIVTDEFLPADRYKPGHKVEVIGTVIGPTDLKTAGGRRVRIPVIRGRHLHAQAPAPPPMPLDMMDPGFMDPGFMGPGFFGPGMMMPGFF</sequence>
<dbReference type="InterPro" id="IPR004658">
    <property type="entry name" value="OMP_Slp"/>
</dbReference>
<name>A0A059XP38_9BACT</name>
<protein>
    <submittedName>
        <fullName evidence="1">Uncharacterized protein</fullName>
    </submittedName>
</protein>
<organism evidence="1 2">
    <name type="scientific">Leptospirillum ferriphilum YSK</name>
    <dbReference type="NCBI Taxonomy" id="1441628"/>
    <lineage>
        <taxon>Bacteria</taxon>
        <taxon>Pseudomonadati</taxon>
        <taxon>Nitrospirota</taxon>
        <taxon>Nitrospiria</taxon>
        <taxon>Nitrospirales</taxon>
        <taxon>Nitrospiraceae</taxon>
        <taxon>Leptospirillum</taxon>
    </lineage>
</organism>
<dbReference type="Pfam" id="PF03843">
    <property type="entry name" value="Slp"/>
    <property type="match status" value="1"/>
</dbReference>
<dbReference type="HOGENOM" id="CLU_1553392_0_0_0"/>
<dbReference type="Proteomes" id="UP000027059">
    <property type="component" value="Chromosome"/>
</dbReference>
<proteinExistence type="predicted"/>
<dbReference type="AlphaFoldDB" id="A0A059XP38"/>
<dbReference type="KEGG" id="lfp:Y981_04430"/>
<dbReference type="EMBL" id="CP007243">
    <property type="protein sequence ID" value="AIA30294.1"/>
    <property type="molecule type" value="Genomic_DNA"/>
</dbReference>
<gene>
    <name evidence="1" type="ORF">Y981_04430</name>
</gene>
<dbReference type="PANTHER" id="PTHR37530:SF1">
    <property type="entry name" value="OUTER MEMBRANE PROTEIN SLP"/>
    <property type="match status" value="1"/>
</dbReference>
<dbReference type="GO" id="GO:0019867">
    <property type="term" value="C:outer membrane"/>
    <property type="evidence" value="ECO:0007669"/>
    <property type="project" value="InterPro"/>
</dbReference>
<dbReference type="RefSeq" id="WP_038504940.1">
    <property type="nucleotide sequence ID" value="NZ_CP007243.1"/>
</dbReference>
<dbReference type="PANTHER" id="PTHR37530">
    <property type="entry name" value="OUTER MEMBRANE PROTEIN SLP"/>
    <property type="match status" value="1"/>
</dbReference>
<evidence type="ECO:0000313" key="2">
    <source>
        <dbReference type="Proteomes" id="UP000027059"/>
    </source>
</evidence>
<reference evidence="2" key="1">
    <citation type="submission" date="2014-02" db="EMBL/GenBank/DDBJ databases">
        <title>Complete genome sequence and comparative genomic analysis of the nitrogen-fixing bacterium Leptospirillum ferriphilum YSK.</title>
        <authorList>
            <person name="Guo X."/>
            <person name="Yin H."/>
            <person name="Liang Y."/>
            <person name="Hu Q."/>
            <person name="Ma L."/>
            <person name="Xiao Y."/>
            <person name="Zhang X."/>
            <person name="Qiu G."/>
            <person name="Liu X."/>
        </authorList>
    </citation>
    <scope>NUCLEOTIDE SEQUENCE [LARGE SCALE GENOMIC DNA]</scope>
    <source>
        <strain evidence="2">YSK</strain>
    </source>
</reference>
<keyword evidence="2" id="KW-1185">Reference proteome</keyword>
<dbReference type="OrthoDB" id="194425at2"/>
<evidence type="ECO:0000313" key="1">
    <source>
        <dbReference type="EMBL" id="AIA30294.1"/>
    </source>
</evidence>
<reference evidence="1 2" key="2">
    <citation type="journal article" date="2015" name="Biomed. Res. Int.">
        <title>Effects of Arsenite Resistance on the Growth and Functional Gene Expression of Leptospirillum ferriphilum and Acidithiobacillus thiooxidans in Pure Culture and Coculture.</title>
        <authorList>
            <person name="Jiang H."/>
            <person name="Liang Y."/>
            <person name="Yin H."/>
            <person name="Xiao Y."/>
            <person name="Guo X."/>
            <person name="Xu Y."/>
            <person name="Hu Q."/>
            <person name="Liu H."/>
            <person name="Liu X."/>
        </authorList>
    </citation>
    <scope>NUCLEOTIDE SEQUENCE [LARGE SCALE GENOMIC DNA]</scope>
    <source>
        <strain evidence="1 2">YSK</strain>
    </source>
</reference>